<dbReference type="PANTHER" id="PTHR47529">
    <property type="entry name" value="PEPTIDYL-PROLYL CIS-TRANS ISOMERASE D"/>
    <property type="match status" value="1"/>
</dbReference>
<evidence type="ECO:0000313" key="7">
    <source>
        <dbReference type="EMBL" id="GAA5482472.1"/>
    </source>
</evidence>
<keyword evidence="6" id="KW-1133">Transmembrane helix</keyword>
<evidence type="ECO:0000256" key="4">
    <source>
        <dbReference type="ARBA" id="ARBA00023186"/>
    </source>
</evidence>
<dbReference type="RefSeq" id="WP_353566614.1">
    <property type="nucleotide sequence ID" value="NZ_BAABRI010000008.1"/>
</dbReference>
<dbReference type="PANTHER" id="PTHR47529:SF1">
    <property type="entry name" value="PERIPLASMIC CHAPERONE PPID"/>
    <property type="match status" value="1"/>
</dbReference>
<organism evidence="7 8">
    <name type="scientific">Haloferula sargassicola</name>
    <dbReference type="NCBI Taxonomy" id="490096"/>
    <lineage>
        <taxon>Bacteria</taxon>
        <taxon>Pseudomonadati</taxon>
        <taxon>Verrucomicrobiota</taxon>
        <taxon>Verrucomicrobiia</taxon>
        <taxon>Verrucomicrobiales</taxon>
        <taxon>Verrucomicrobiaceae</taxon>
        <taxon>Haloferula</taxon>
    </lineage>
</organism>
<keyword evidence="4" id="KW-0143">Chaperone</keyword>
<reference evidence="7 8" key="1">
    <citation type="submission" date="2024-02" db="EMBL/GenBank/DDBJ databases">
        <title>Haloferula sargassicola NBRC 104335.</title>
        <authorList>
            <person name="Ichikawa N."/>
            <person name="Katano-Makiyama Y."/>
            <person name="Hidaka K."/>
        </authorList>
    </citation>
    <scope>NUCLEOTIDE SEQUENCE [LARGE SCALE GENOMIC DNA]</scope>
    <source>
        <strain evidence="7 8">NBRC 104335</strain>
    </source>
</reference>
<keyword evidence="6" id="KW-0812">Transmembrane</keyword>
<keyword evidence="3 6" id="KW-0472">Membrane</keyword>
<comment type="caution">
    <text evidence="7">The sequence shown here is derived from an EMBL/GenBank/DDBJ whole genome shotgun (WGS) entry which is preliminary data.</text>
</comment>
<feature type="region of interest" description="Disordered" evidence="5">
    <location>
        <begin position="264"/>
        <end position="296"/>
    </location>
</feature>
<dbReference type="InterPro" id="IPR027304">
    <property type="entry name" value="Trigger_fact/SurA_dom_sf"/>
</dbReference>
<evidence type="ECO:0000256" key="3">
    <source>
        <dbReference type="ARBA" id="ARBA00023136"/>
    </source>
</evidence>
<keyword evidence="8" id="KW-1185">Reference proteome</keyword>
<dbReference type="SUPFAM" id="SSF109998">
    <property type="entry name" value="Triger factor/SurA peptide-binding domain-like"/>
    <property type="match status" value="1"/>
</dbReference>
<comment type="subcellular location">
    <subcellularLocation>
        <location evidence="1">Cell membrane</location>
    </subcellularLocation>
</comment>
<evidence type="ECO:0000256" key="1">
    <source>
        <dbReference type="ARBA" id="ARBA00004236"/>
    </source>
</evidence>
<keyword evidence="2" id="KW-1003">Cell membrane</keyword>
<evidence type="ECO:0000256" key="6">
    <source>
        <dbReference type="SAM" id="Phobius"/>
    </source>
</evidence>
<sequence length="554" mass="61111">MIENIRKYTGLIIVVIVLLLLGFIFMDTRNFFNRSVGGGATVVTIDGVGYNQSDLTARGSAPFRLAMALRSYDASGLEIVGFASTLAGDAEDPGNTEIQFFASRLILQQAAEDFGIHPSDAEVEKFIKTLSAFSENPPPGAAPGTQGEFSQEKYNAFAEKELRYRGLSESDFRDLVRDILAYRELRKIIGGGLAGSRHEAEAMAVVNAQKIALDEASIDIAKLKAGIKPSDEDLKAYWEPLKEAFKTEQRIKVTYGILSPKYPEALAGDPAKPADNETDEQRKVRDAAEAERQEARKKIEKALSESVGQFNDRLDESEGKDFDKLAEAEGWELQTTDWVTRNTLPDDLKTPTRGISSSKTISDELFDLTLGPDPLDPFPLPLPVGDNQWFIGRLDALEESREKTFEEAKEEVTKRYVAEKADEAAKKEVEEKLAAMKKDVEAGKTFAEAAQAQGLEAKSIGPFAVSEPVPEEPAARQVFMQAATTPPGEFSDPLYLEDRALILHVTERQIVKDDNRGTQIDNYASRLETQNENAAFSAWLRDRIQEAGVSTTQG</sequence>
<dbReference type="InterPro" id="IPR052029">
    <property type="entry name" value="PpiD_chaperone"/>
</dbReference>
<dbReference type="Proteomes" id="UP001476282">
    <property type="component" value="Unassembled WGS sequence"/>
</dbReference>
<accession>A0ABP9UM42</accession>
<proteinExistence type="predicted"/>
<evidence type="ECO:0000256" key="5">
    <source>
        <dbReference type="SAM" id="MobiDB-lite"/>
    </source>
</evidence>
<feature type="transmembrane region" description="Helical" evidence="6">
    <location>
        <begin position="7"/>
        <end position="26"/>
    </location>
</feature>
<evidence type="ECO:0000256" key="2">
    <source>
        <dbReference type="ARBA" id="ARBA00022475"/>
    </source>
</evidence>
<gene>
    <name evidence="7" type="ORF">Hsar01_01694</name>
</gene>
<protein>
    <recommendedName>
        <fullName evidence="9">PpiC domain-containing protein</fullName>
    </recommendedName>
</protein>
<name>A0ABP9UM42_9BACT</name>
<evidence type="ECO:0008006" key="9">
    <source>
        <dbReference type="Google" id="ProtNLM"/>
    </source>
</evidence>
<feature type="compositionally biased region" description="Basic and acidic residues" evidence="5">
    <location>
        <begin position="272"/>
        <end position="296"/>
    </location>
</feature>
<dbReference type="EMBL" id="BAABRI010000008">
    <property type="protein sequence ID" value="GAA5482472.1"/>
    <property type="molecule type" value="Genomic_DNA"/>
</dbReference>
<evidence type="ECO:0000313" key="8">
    <source>
        <dbReference type="Proteomes" id="UP001476282"/>
    </source>
</evidence>